<accession>A0AAV0WB98</accession>
<evidence type="ECO:0000313" key="1">
    <source>
        <dbReference type="EMBL" id="CAI6352871.1"/>
    </source>
</evidence>
<reference evidence="1 2" key="1">
    <citation type="submission" date="2023-01" db="EMBL/GenBank/DDBJ databases">
        <authorList>
            <person name="Whitehead M."/>
        </authorList>
    </citation>
    <scope>NUCLEOTIDE SEQUENCE [LARGE SCALE GENOMIC DNA]</scope>
</reference>
<comment type="caution">
    <text evidence="1">The sequence shown here is derived from an EMBL/GenBank/DDBJ whole genome shotgun (WGS) entry which is preliminary data.</text>
</comment>
<protein>
    <submittedName>
        <fullName evidence="1">Uncharacterized protein</fullName>
    </submittedName>
</protein>
<keyword evidence="2" id="KW-1185">Reference proteome</keyword>
<organism evidence="1 2">
    <name type="scientific">Macrosiphum euphorbiae</name>
    <name type="common">potato aphid</name>
    <dbReference type="NCBI Taxonomy" id="13131"/>
    <lineage>
        <taxon>Eukaryota</taxon>
        <taxon>Metazoa</taxon>
        <taxon>Ecdysozoa</taxon>
        <taxon>Arthropoda</taxon>
        <taxon>Hexapoda</taxon>
        <taxon>Insecta</taxon>
        <taxon>Pterygota</taxon>
        <taxon>Neoptera</taxon>
        <taxon>Paraneoptera</taxon>
        <taxon>Hemiptera</taxon>
        <taxon>Sternorrhyncha</taxon>
        <taxon>Aphidomorpha</taxon>
        <taxon>Aphidoidea</taxon>
        <taxon>Aphididae</taxon>
        <taxon>Macrosiphini</taxon>
        <taxon>Macrosiphum</taxon>
    </lineage>
</organism>
<evidence type="ECO:0000313" key="2">
    <source>
        <dbReference type="Proteomes" id="UP001160148"/>
    </source>
</evidence>
<gene>
    <name evidence="1" type="ORF">MEUPH1_LOCUS9062</name>
</gene>
<dbReference type="AlphaFoldDB" id="A0AAV0WB98"/>
<sequence>MLSINSLIKPPKAGNCTVYSENEPAISVNDFKEIINDPLNSSIRENKIDQLKAKIDQIIENDIGELEDIVTPELCHSSLLESPSFNCTVYYLSGY</sequence>
<dbReference type="EMBL" id="CARXXK010000002">
    <property type="protein sequence ID" value="CAI6352871.1"/>
    <property type="molecule type" value="Genomic_DNA"/>
</dbReference>
<proteinExistence type="predicted"/>
<name>A0AAV0WB98_9HEMI</name>
<dbReference type="Proteomes" id="UP001160148">
    <property type="component" value="Unassembled WGS sequence"/>
</dbReference>